<dbReference type="STRING" id="1977882.B9T28_07505"/>
<sequence length="85" mass="9585">MKNIALKAFSISLMCLMSFSYANAAQHKMSKTETHNAVTQLQMKVCHNKKQGEWVSYNYKGVLFNGTCQHNAHGKLQFMPPAPHS</sequence>
<keyword evidence="3" id="KW-1185">Reference proteome</keyword>
<comment type="caution">
    <text evidence="2">The sequence shown here is derived from an EMBL/GenBank/DDBJ whole genome shotgun (WGS) entry which is preliminary data.</text>
</comment>
<feature type="chain" id="PRO_5012147035" evidence="1">
    <location>
        <begin position="25"/>
        <end position="85"/>
    </location>
</feature>
<dbReference type="Proteomes" id="UP000242765">
    <property type="component" value="Unassembled WGS sequence"/>
</dbReference>
<evidence type="ECO:0000256" key="1">
    <source>
        <dbReference type="SAM" id="SignalP"/>
    </source>
</evidence>
<proteinExistence type="predicted"/>
<protein>
    <submittedName>
        <fullName evidence="2">Uncharacterized protein</fullName>
    </submittedName>
</protein>
<feature type="signal peptide" evidence="1">
    <location>
        <begin position="1"/>
        <end position="24"/>
    </location>
</feature>
<dbReference type="AlphaFoldDB" id="A0A1Y3CFY8"/>
<accession>A0A1Y3CFY8</accession>
<dbReference type="EMBL" id="NEGB01000003">
    <property type="protein sequence ID" value="OTG66031.1"/>
    <property type="molecule type" value="Genomic_DNA"/>
</dbReference>
<dbReference type="OrthoDB" id="6692658at2"/>
<evidence type="ECO:0000313" key="3">
    <source>
        <dbReference type="Proteomes" id="UP000242765"/>
    </source>
</evidence>
<organism evidence="2 3">
    <name type="scientific">Acinetobacter silvestris</name>
    <dbReference type="NCBI Taxonomy" id="1977882"/>
    <lineage>
        <taxon>Bacteria</taxon>
        <taxon>Pseudomonadati</taxon>
        <taxon>Pseudomonadota</taxon>
        <taxon>Gammaproteobacteria</taxon>
        <taxon>Moraxellales</taxon>
        <taxon>Moraxellaceae</taxon>
        <taxon>Acinetobacter</taxon>
    </lineage>
</organism>
<name>A0A1Y3CFY8_9GAMM</name>
<evidence type="ECO:0000313" key="2">
    <source>
        <dbReference type="EMBL" id="OTG66031.1"/>
    </source>
</evidence>
<gene>
    <name evidence="2" type="ORF">B9T28_07505</name>
</gene>
<dbReference type="RefSeq" id="WP_086203370.1">
    <property type="nucleotide sequence ID" value="NZ_NEGB01000003.1"/>
</dbReference>
<keyword evidence="1" id="KW-0732">Signal</keyword>
<reference evidence="2 3" key="1">
    <citation type="submission" date="2017-04" db="EMBL/GenBank/DDBJ databases">
        <title>High diversity of culturable Acinetobacter species in natural soil and water ecosystems.</title>
        <authorList>
            <person name="Nemec A."/>
            <person name="Radolfova-Krizova L."/>
        </authorList>
    </citation>
    <scope>NUCLEOTIDE SEQUENCE [LARGE SCALE GENOMIC DNA]</scope>
    <source>
        <strain evidence="2 3">ANC 4999</strain>
    </source>
</reference>